<proteinExistence type="predicted"/>
<dbReference type="InterPro" id="IPR028098">
    <property type="entry name" value="Glyco_trans_4-like_N"/>
</dbReference>
<dbReference type="CDD" id="cd03801">
    <property type="entry name" value="GT4_PimA-like"/>
    <property type="match status" value="1"/>
</dbReference>
<evidence type="ECO:0000256" key="2">
    <source>
        <dbReference type="ARBA" id="ARBA00022679"/>
    </source>
</evidence>
<dbReference type="Pfam" id="PF13439">
    <property type="entry name" value="Glyco_transf_4"/>
    <property type="match status" value="1"/>
</dbReference>
<feature type="domain" description="Glycosyl transferase family 1" evidence="3">
    <location>
        <begin position="187"/>
        <end position="340"/>
    </location>
</feature>
<dbReference type="Pfam" id="PF00534">
    <property type="entry name" value="Glycos_transf_1"/>
    <property type="match status" value="1"/>
</dbReference>
<evidence type="ECO:0000259" key="4">
    <source>
        <dbReference type="Pfam" id="PF13439"/>
    </source>
</evidence>
<gene>
    <name evidence="5" type="ORF">FB458_2688</name>
</gene>
<dbReference type="RefSeq" id="WP_170185682.1">
    <property type="nucleotide sequence ID" value="NZ_BAAAPR010000009.1"/>
</dbReference>
<evidence type="ECO:0000259" key="3">
    <source>
        <dbReference type="Pfam" id="PF00534"/>
    </source>
</evidence>
<keyword evidence="6" id="KW-1185">Reference proteome</keyword>
<dbReference type="SUPFAM" id="SSF53756">
    <property type="entry name" value="UDP-Glycosyltransferase/glycogen phosphorylase"/>
    <property type="match status" value="1"/>
</dbReference>
<reference evidence="5 6" key="1">
    <citation type="submission" date="2019-06" db="EMBL/GenBank/DDBJ databases">
        <title>Sequencing the genomes of 1000 actinobacteria strains.</title>
        <authorList>
            <person name="Klenk H.-P."/>
        </authorList>
    </citation>
    <scope>NUCLEOTIDE SEQUENCE [LARGE SCALE GENOMIC DNA]</scope>
    <source>
        <strain evidence="5 6">DSM 18607</strain>
    </source>
</reference>
<organism evidence="5 6">
    <name type="scientific">Lapillicoccus jejuensis</name>
    <dbReference type="NCBI Taxonomy" id="402171"/>
    <lineage>
        <taxon>Bacteria</taxon>
        <taxon>Bacillati</taxon>
        <taxon>Actinomycetota</taxon>
        <taxon>Actinomycetes</taxon>
        <taxon>Micrococcales</taxon>
        <taxon>Intrasporangiaceae</taxon>
        <taxon>Lapillicoccus</taxon>
    </lineage>
</organism>
<protein>
    <submittedName>
        <fullName evidence="5">Glycosyltransferase involved in cell wall biosynthesis</fullName>
    </submittedName>
</protein>
<sequence>MSPARPDRLRVTVVSPGYPPDRGGVEEHVAQVARRLAAGGDAVRVLAGTPDPALRGREDVLDGVVVRRYRSLPTPGMTTAPGLVVAGLREAGRGDVLHVHSYHALSGLAALAGRRHPVVLTPHYHGTGHSAAARVLHGGYRHLGARLVAAADRVVCVSAAEARLLEQDFPGVAARTTVIPNGAETAAIRAADPWPEQGPTVLAVGRLEPYKGHDRVVEAMPDVPGARLVVVGRGPERDGLRALAARLGLADRVRVLDDVATPELHRWLRTADVLVSMSAHEAFGMAPVEAAAAGCRTVLSDIPAHREVAREHLHGSATLVPRTAGPTLLATAVRSALEETGREGRVRVRVPDWDDVAARTREVYLEVLDAAGVGGAA</sequence>
<comment type="caution">
    <text evidence="5">The sequence shown here is derived from an EMBL/GenBank/DDBJ whole genome shotgun (WGS) entry which is preliminary data.</text>
</comment>
<evidence type="ECO:0000256" key="1">
    <source>
        <dbReference type="ARBA" id="ARBA00022676"/>
    </source>
</evidence>
<evidence type="ECO:0000313" key="5">
    <source>
        <dbReference type="EMBL" id="TQJ09576.1"/>
    </source>
</evidence>
<evidence type="ECO:0000313" key="6">
    <source>
        <dbReference type="Proteomes" id="UP000317893"/>
    </source>
</evidence>
<dbReference type="AlphaFoldDB" id="A0A542E2N1"/>
<dbReference type="GO" id="GO:0016757">
    <property type="term" value="F:glycosyltransferase activity"/>
    <property type="evidence" value="ECO:0007669"/>
    <property type="project" value="UniProtKB-KW"/>
</dbReference>
<dbReference type="Gene3D" id="3.40.50.2000">
    <property type="entry name" value="Glycogen Phosphorylase B"/>
    <property type="match status" value="2"/>
</dbReference>
<dbReference type="Proteomes" id="UP000317893">
    <property type="component" value="Unassembled WGS sequence"/>
</dbReference>
<dbReference type="InterPro" id="IPR001296">
    <property type="entry name" value="Glyco_trans_1"/>
</dbReference>
<accession>A0A542E2N1</accession>
<keyword evidence="1" id="KW-0328">Glycosyltransferase</keyword>
<dbReference type="PANTHER" id="PTHR12526">
    <property type="entry name" value="GLYCOSYLTRANSFERASE"/>
    <property type="match status" value="1"/>
</dbReference>
<keyword evidence="2 5" id="KW-0808">Transferase</keyword>
<feature type="domain" description="Glycosyltransferase subfamily 4-like N-terminal" evidence="4">
    <location>
        <begin position="23"/>
        <end position="185"/>
    </location>
</feature>
<dbReference type="PANTHER" id="PTHR12526:SF613">
    <property type="entry name" value="PHOSPHATIDYL-MYO-INOSITOL MANNOSYLTRANSFERASE"/>
    <property type="match status" value="1"/>
</dbReference>
<name>A0A542E2N1_9MICO</name>
<dbReference type="EMBL" id="VFMN01000001">
    <property type="protein sequence ID" value="TQJ09576.1"/>
    <property type="molecule type" value="Genomic_DNA"/>
</dbReference>